<dbReference type="EMBL" id="CP002665">
    <property type="protein sequence ID" value="AEI11853.1"/>
    <property type="molecule type" value="Genomic_DNA"/>
</dbReference>
<dbReference type="KEGG" id="cga:Celgi_1334"/>
<protein>
    <submittedName>
        <fullName evidence="1">Uncharacterized protein</fullName>
    </submittedName>
</protein>
<dbReference type="Proteomes" id="UP000000485">
    <property type="component" value="Chromosome"/>
</dbReference>
<keyword evidence="2" id="KW-1185">Reference proteome</keyword>
<dbReference type="RefSeq" id="WP_013883372.1">
    <property type="nucleotide sequence ID" value="NC_015671.1"/>
</dbReference>
<reference evidence="2" key="1">
    <citation type="submission" date="2011-04" db="EMBL/GenBank/DDBJ databases">
        <title>Complete sequence of Cellvibrio gilvus ATCC 13127.</title>
        <authorList>
            <person name="Lucas S."/>
            <person name="Han J."/>
            <person name="Lapidus A."/>
            <person name="Cheng J.-F."/>
            <person name="Goodwin L."/>
            <person name="Pitluck S."/>
            <person name="Peters L."/>
            <person name="Munk A."/>
            <person name="Detter J.C."/>
            <person name="Han C."/>
            <person name="Tapia R."/>
            <person name="Land M."/>
            <person name="Hauser L."/>
            <person name="Kyrpides N."/>
            <person name="Ivanova N."/>
            <person name="Ovchinnikova G."/>
            <person name="Pagani I."/>
            <person name="Mead D."/>
            <person name="Brumm P."/>
            <person name="Woyke T."/>
        </authorList>
    </citation>
    <scope>NUCLEOTIDE SEQUENCE [LARGE SCALE GENOMIC DNA]</scope>
    <source>
        <strain evidence="2">ATCC 13127 / NRRL B-14078</strain>
    </source>
</reference>
<evidence type="ECO:0000313" key="2">
    <source>
        <dbReference type="Proteomes" id="UP000000485"/>
    </source>
</evidence>
<dbReference type="HOGENOM" id="CLU_1352614_0_0_11"/>
<organism evidence="1 2">
    <name type="scientific">Cellulomonas gilvus (strain ATCC 13127 / NRRL B-14078)</name>
    <name type="common">Cellvibrio gilvus</name>
    <dbReference type="NCBI Taxonomy" id="593907"/>
    <lineage>
        <taxon>Bacteria</taxon>
        <taxon>Bacillati</taxon>
        <taxon>Actinomycetota</taxon>
        <taxon>Actinomycetes</taxon>
        <taxon>Micrococcales</taxon>
        <taxon>Cellulomonadaceae</taxon>
        <taxon>Cellulomonas</taxon>
    </lineage>
</organism>
<sequence length="202" mass="21534">MSTTTVIPLDRRSSSTAGLASLREGVAFPGTTPPSLMDAAARRRIQSLIELHGAESRQVSEALLRWAGILAAYQPLAAVAGPDPESYEAVLAAVADEVDDHGAADGVITTPQWTVACEPACEPNGHGSARFTCEVCGQERSTLADRGPHHGRVCTPCHARDPHPVDRWTAPGDEQVVTEQSLTFASVRRFPARRPSYSGSPR</sequence>
<evidence type="ECO:0000313" key="1">
    <source>
        <dbReference type="EMBL" id="AEI11853.1"/>
    </source>
</evidence>
<gene>
    <name evidence="1" type="ordered locus">Celgi_1334</name>
</gene>
<proteinExistence type="predicted"/>
<name>F8A2Z8_CELGA</name>
<accession>F8A2Z8</accession>
<dbReference type="STRING" id="593907.Celgi_1334"/>
<dbReference type="AlphaFoldDB" id="F8A2Z8"/>